<keyword evidence="5 16" id="KW-0378">Hydrolase</keyword>
<dbReference type="RefSeq" id="WP_260749760.1">
    <property type="nucleotide sequence ID" value="NZ_CP092109.1"/>
</dbReference>
<dbReference type="InterPro" id="IPR011335">
    <property type="entry name" value="Restrct_endonuc-II-like"/>
</dbReference>
<gene>
    <name evidence="19" type="primary">recB</name>
    <name evidence="19" type="ORF">L9S41_08320</name>
</gene>
<keyword evidence="3 16" id="KW-0547">Nucleotide-binding</keyword>
<dbReference type="InterPro" id="IPR027417">
    <property type="entry name" value="P-loop_NTPase"/>
</dbReference>
<evidence type="ECO:0000256" key="14">
    <source>
        <dbReference type="ARBA" id="ARBA00034808"/>
    </source>
</evidence>
<keyword evidence="6 16" id="KW-0347">Helicase</keyword>
<evidence type="ECO:0000256" key="10">
    <source>
        <dbReference type="ARBA" id="ARBA00023125"/>
    </source>
</evidence>
<dbReference type="Gene3D" id="1.10.486.10">
    <property type="entry name" value="PCRA, domain 4"/>
    <property type="match status" value="1"/>
</dbReference>
<evidence type="ECO:0000256" key="13">
    <source>
        <dbReference type="ARBA" id="ARBA00034617"/>
    </source>
</evidence>
<keyword evidence="9" id="KW-0460">Magnesium</keyword>
<dbReference type="InterPro" id="IPR000212">
    <property type="entry name" value="DNA_helicase_UvrD/REP"/>
</dbReference>
<evidence type="ECO:0000256" key="3">
    <source>
        <dbReference type="ARBA" id="ARBA00022741"/>
    </source>
</evidence>
<reference evidence="19" key="1">
    <citation type="journal article" date="2022" name="Environ. Microbiol.">
        <title>Geoalkalibacter halelectricus SAP #1 sp. nov. possessing extracellular electron transfer and mineral#reducing capabilities from a haloalkaline environment.</title>
        <authorList>
            <person name="Yadav S."/>
            <person name="Singh R."/>
            <person name="Sundharam S.S."/>
            <person name="Chaudhary S."/>
            <person name="Krishnamurthi S."/>
            <person name="Patil S.A."/>
        </authorList>
    </citation>
    <scope>NUCLEOTIDE SEQUENCE</scope>
    <source>
        <strain evidence="19">SAP-1</strain>
    </source>
</reference>
<dbReference type="CDD" id="cd22352">
    <property type="entry name" value="RecB_C-like"/>
    <property type="match status" value="1"/>
</dbReference>
<dbReference type="Gene3D" id="1.10.3170.10">
    <property type="entry name" value="Recbcd, chain B, domain 2"/>
    <property type="match status" value="1"/>
</dbReference>
<sequence>MNIPAREFDLIQAPLAGRNLIEASAGTGKTYAIAGIYLRLVVEAGLGVEQILVVTFTEAATEELRDRLRERLRGALAVFCGAPSEDPLLCALHAASSDRRRDAQRLRDALTCFDEAAIFTIHGFCHRTLQEKVFESGGLFETELVTEQDDLLRDTVEDFWRRHFIQAEPRWLGWSQSRGAHPAGLWAFVKDQGKAADLRVIPAASPVEDAELVEELDSAFAAAGEAWSRWREDVLELLLTSPALNRNTYRTASIPAWGEQLSNWFAAGEALAPLDILERFTTAKLAASLKKNQTAPQHPFFDLCDALSSARAALEEVWGRRLMALKGELLDWLRQELPRRKRRLNLRAFDDLLLDLRAALQREGGAELARELRRRYPAALIDEFQDTDPVQYAIFRAIYPSGDNLVCLIGDPKQAIYSFRGADIFAYLAAAGEVENRYTLKTNWRSDAPLVRAVNRVFSRCPRPFVFDEIAYSEVDHAPGRDASTLLLDGRPAGAALRLWFMERGGEKKLTVQRAVPQLAEAVAGEIARLLDLAAQGRLTLEGRPVRPGDMAVLVRANYQARLVQQALRARRIPSVLYSSESLFAAPEMAELHLVLTAVADPAGDAALRAALGTQLLGYDAAGLEAATLDEARWDALCERFIEYHELWASRGFIAMTGALLGREQIRARLLAHDDGERRLTNLLHGIEVLHQAAVENRLGMDGLLTWLGTRLVEKPVRDVYQLRLETDEDAVKLVTIHRSKGLEYPIVFCPFNWKGASLGKGQEVRFHDPAARRALTLDLGSPTWDEHKRLAEQELLAENLRLLYVALTRARNHCTLVWGAFNQGESSALAYLFHQPPDTEGASLFPDQLGVHVQTLDDDALRADLRALEGEAGADLEVATLPAPGAHLWQPADQDRGEPRCRTFQGRIAADWRIASFSSLTAKRGESIDMPDRDVAVVTADEALLPVRPPFTDILDFPRGARAGSCLHEIFEEIDFGATAAPWARDLVGRKLHLYGFDAQWTAAVHAMVARVLETPLPGAFGPLRLAEIPRVERLAELEFHFPVTRLTAPGLSEILARHLAPAAAAAPDLSPAPLDFTTLHGYVKGYIDLVFCHDGRYYILDWKSNYLGPQRGDYRRPSLTRAMVRDAYVLQYHLYSLALHRWLRARLPGYDYETHFGGVFYLFVRGIGAPGGEGCGIYHDRPARRLILDLDGFLGGAP</sequence>
<dbReference type="Proteomes" id="UP001060414">
    <property type="component" value="Chromosome"/>
</dbReference>
<evidence type="ECO:0000256" key="9">
    <source>
        <dbReference type="ARBA" id="ARBA00022842"/>
    </source>
</evidence>
<evidence type="ECO:0000256" key="12">
    <source>
        <dbReference type="ARBA" id="ARBA00023235"/>
    </source>
</evidence>
<evidence type="ECO:0000256" key="5">
    <source>
        <dbReference type="ARBA" id="ARBA00022801"/>
    </source>
</evidence>
<evidence type="ECO:0000256" key="15">
    <source>
        <dbReference type="ARBA" id="ARBA00048988"/>
    </source>
</evidence>
<dbReference type="Gene3D" id="3.40.50.300">
    <property type="entry name" value="P-loop containing nucleotide triphosphate hydrolases"/>
    <property type="match status" value="2"/>
</dbReference>
<name>A0ABY5ZTX9_9BACT</name>
<dbReference type="Pfam" id="PF00580">
    <property type="entry name" value="UvrD-helicase"/>
    <property type="match status" value="1"/>
</dbReference>
<evidence type="ECO:0000313" key="19">
    <source>
        <dbReference type="EMBL" id="UWZ81385.1"/>
    </source>
</evidence>
<dbReference type="PANTHER" id="PTHR11070:SF23">
    <property type="entry name" value="RECBCD ENZYME SUBUNIT RECB"/>
    <property type="match status" value="1"/>
</dbReference>
<dbReference type="NCBIfam" id="TIGR00609">
    <property type="entry name" value="recB"/>
    <property type="match status" value="1"/>
</dbReference>
<evidence type="ECO:0000256" key="2">
    <source>
        <dbReference type="ARBA" id="ARBA00022723"/>
    </source>
</evidence>
<dbReference type="Pfam" id="PF13361">
    <property type="entry name" value="UvrD_C"/>
    <property type="match status" value="2"/>
</dbReference>
<evidence type="ECO:0000259" key="17">
    <source>
        <dbReference type="PROSITE" id="PS51198"/>
    </source>
</evidence>
<evidence type="ECO:0000256" key="6">
    <source>
        <dbReference type="ARBA" id="ARBA00022806"/>
    </source>
</evidence>
<dbReference type="SUPFAM" id="SSF52540">
    <property type="entry name" value="P-loop containing nucleoside triphosphate hydrolases"/>
    <property type="match status" value="1"/>
</dbReference>
<keyword evidence="1" id="KW-0540">Nuclease</keyword>
<dbReference type="InterPro" id="IPR014017">
    <property type="entry name" value="DNA_helicase_UvrD-like_C"/>
</dbReference>
<evidence type="ECO:0000256" key="8">
    <source>
        <dbReference type="ARBA" id="ARBA00022840"/>
    </source>
</evidence>
<feature type="binding site" evidence="16">
    <location>
        <begin position="23"/>
        <end position="30"/>
    </location>
    <ligand>
        <name>ATP</name>
        <dbReference type="ChEBI" id="CHEBI:30616"/>
    </ligand>
</feature>
<keyword evidence="4" id="KW-0227">DNA damage</keyword>
<dbReference type="PROSITE" id="PS51217">
    <property type="entry name" value="UVRD_HELICASE_CTER"/>
    <property type="match status" value="1"/>
</dbReference>
<dbReference type="SUPFAM" id="SSF52980">
    <property type="entry name" value="Restriction endonuclease-like"/>
    <property type="match status" value="1"/>
</dbReference>
<keyword evidence="7" id="KW-0269">Exonuclease</keyword>
<dbReference type="EMBL" id="CP092109">
    <property type="protein sequence ID" value="UWZ81385.1"/>
    <property type="molecule type" value="Genomic_DNA"/>
</dbReference>
<keyword evidence="10" id="KW-0238">DNA-binding</keyword>
<evidence type="ECO:0000256" key="7">
    <source>
        <dbReference type="ARBA" id="ARBA00022839"/>
    </source>
</evidence>
<dbReference type="InterPro" id="IPR014016">
    <property type="entry name" value="UvrD-like_ATP-bd"/>
</dbReference>
<dbReference type="Gene3D" id="3.90.320.10">
    <property type="match status" value="1"/>
</dbReference>
<dbReference type="InterPro" id="IPR011604">
    <property type="entry name" value="PDDEXK-like_dom_sf"/>
</dbReference>
<accession>A0ABY5ZTX9</accession>
<dbReference type="GO" id="GO:0008854">
    <property type="term" value="F:exodeoxyribonuclease V activity"/>
    <property type="evidence" value="ECO:0007669"/>
    <property type="project" value="UniProtKB-EC"/>
</dbReference>
<evidence type="ECO:0000256" key="1">
    <source>
        <dbReference type="ARBA" id="ARBA00022722"/>
    </source>
</evidence>
<feature type="domain" description="UvrD-like helicase C-terminal" evidence="18">
    <location>
        <begin position="478"/>
        <end position="742"/>
    </location>
</feature>
<dbReference type="EC" id="5.6.2.4" evidence="14"/>
<evidence type="ECO:0000256" key="11">
    <source>
        <dbReference type="ARBA" id="ARBA00023204"/>
    </source>
</evidence>
<dbReference type="PANTHER" id="PTHR11070">
    <property type="entry name" value="UVRD / RECB / PCRA DNA HELICASE FAMILY MEMBER"/>
    <property type="match status" value="1"/>
</dbReference>
<feature type="domain" description="UvrD-like helicase ATP-binding" evidence="17">
    <location>
        <begin position="2"/>
        <end position="447"/>
    </location>
</feature>
<comment type="catalytic activity">
    <reaction evidence="13">
        <text>Couples ATP hydrolysis with the unwinding of duplex DNA by translocating in the 3'-5' direction.</text>
        <dbReference type="EC" id="5.6.2.4"/>
    </reaction>
</comment>
<organism evidence="19 20">
    <name type="scientific">Geoalkalibacter halelectricus</name>
    <dbReference type="NCBI Taxonomy" id="2847045"/>
    <lineage>
        <taxon>Bacteria</taxon>
        <taxon>Pseudomonadati</taxon>
        <taxon>Thermodesulfobacteriota</taxon>
        <taxon>Desulfuromonadia</taxon>
        <taxon>Desulfuromonadales</taxon>
        <taxon>Geoalkalibacteraceae</taxon>
        <taxon>Geoalkalibacter</taxon>
    </lineage>
</organism>
<keyword evidence="20" id="KW-1185">Reference proteome</keyword>
<dbReference type="PROSITE" id="PS51198">
    <property type="entry name" value="UVRD_HELICASE_ATP_BIND"/>
    <property type="match status" value="1"/>
</dbReference>
<evidence type="ECO:0000259" key="18">
    <source>
        <dbReference type="PROSITE" id="PS51217"/>
    </source>
</evidence>
<keyword evidence="2" id="KW-0479">Metal-binding</keyword>
<evidence type="ECO:0000313" key="20">
    <source>
        <dbReference type="Proteomes" id="UP001060414"/>
    </source>
</evidence>
<keyword evidence="11" id="KW-0234">DNA repair</keyword>
<dbReference type="HAMAP" id="MF_01485">
    <property type="entry name" value="RecB"/>
    <property type="match status" value="1"/>
</dbReference>
<evidence type="ECO:0000256" key="4">
    <source>
        <dbReference type="ARBA" id="ARBA00022763"/>
    </source>
</evidence>
<evidence type="ECO:0000256" key="16">
    <source>
        <dbReference type="PROSITE-ProRule" id="PRU00560"/>
    </source>
</evidence>
<proteinExistence type="inferred from homology"/>
<keyword evidence="8 16" id="KW-0067">ATP-binding</keyword>
<keyword evidence="12" id="KW-0413">Isomerase</keyword>
<comment type="catalytic activity">
    <reaction evidence="15">
        <text>ATP + H2O = ADP + phosphate + H(+)</text>
        <dbReference type="Rhea" id="RHEA:13065"/>
        <dbReference type="ChEBI" id="CHEBI:15377"/>
        <dbReference type="ChEBI" id="CHEBI:15378"/>
        <dbReference type="ChEBI" id="CHEBI:30616"/>
        <dbReference type="ChEBI" id="CHEBI:43474"/>
        <dbReference type="ChEBI" id="CHEBI:456216"/>
        <dbReference type="EC" id="5.6.2.4"/>
    </reaction>
</comment>
<dbReference type="InterPro" id="IPR004586">
    <property type="entry name" value="RecB"/>
</dbReference>
<protein>
    <recommendedName>
        <fullName evidence="14">DNA 3'-5' helicase</fullName>
        <ecNumber evidence="14">5.6.2.4</ecNumber>
    </recommendedName>
</protein>